<dbReference type="PROSITE" id="PS01108">
    <property type="entry name" value="RIBOSOMAL_L24"/>
    <property type="match status" value="1"/>
</dbReference>
<keyword evidence="9" id="KW-0934">Plastid</keyword>
<dbReference type="GO" id="GO:0019843">
    <property type="term" value="F:rRNA binding"/>
    <property type="evidence" value="ECO:0007669"/>
    <property type="project" value="UniProtKB-UniRule"/>
</dbReference>
<keyword evidence="4 6" id="KW-0687">Ribonucleoprotein</keyword>
<dbReference type="PANTHER" id="PTHR12903">
    <property type="entry name" value="MITOCHONDRIAL RIBOSOMAL PROTEIN L24"/>
    <property type="match status" value="1"/>
</dbReference>
<keyword evidence="3 6" id="KW-0689">Ribosomal protein</keyword>
<organism evidence="9">
    <name type="scientific">Gracilaria gracilis</name>
    <name type="common">Red alga</name>
    <dbReference type="NCBI Taxonomy" id="2777"/>
    <lineage>
        <taxon>Eukaryota</taxon>
        <taxon>Rhodophyta</taxon>
        <taxon>Florideophyceae</taxon>
        <taxon>Rhodymeniophycidae</taxon>
        <taxon>Gracilariales</taxon>
        <taxon>Gracilariaceae</taxon>
        <taxon>Gracilaria</taxon>
    </lineage>
</organism>
<dbReference type="Pfam" id="PF17136">
    <property type="entry name" value="ribosomal_L24"/>
    <property type="match status" value="1"/>
</dbReference>
<comment type="function">
    <text evidence="1 6">One of two assembly initiator proteins, it binds directly to the 5'-end of the 23S rRNA, where it nucleates assembly of the 50S subunit.</text>
</comment>
<dbReference type="SUPFAM" id="SSF50104">
    <property type="entry name" value="Translation proteins SH3-like domain"/>
    <property type="match status" value="1"/>
</dbReference>
<dbReference type="GO" id="GO:0003735">
    <property type="term" value="F:structural constituent of ribosome"/>
    <property type="evidence" value="ECO:0007669"/>
    <property type="project" value="InterPro"/>
</dbReference>
<dbReference type="RefSeq" id="YP_009510895.1">
    <property type="nucleotide sequence ID" value="NC_039141.1"/>
</dbReference>
<evidence type="ECO:0000256" key="3">
    <source>
        <dbReference type="ARBA" id="ARBA00022980"/>
    </source>
</evidence>
<evidence type="ECO:0000259" key="8">
    <source>
        <dbReference type="SMART" id="SM00739"/>
    </source>
</evidence>
<evidence type="ECO:0000256" key="5">
    <source>
        <dbReference type="ARBA" id="ARBA00035282"/>
    </source>
</evidence>
<sequence>MKIKKINIKMHVKTGDTVKVISGREKGKIGKIIKVLPKNSTVIIENLNTATKHLKAQKDGNSGKIVRIEKPINSSNVMIYNINDS</sequence>
<comment type="subcellular location">
    <subcellularLocation>
        <location evidence="6">Plastid</location>
        <location evidence="6">Chloroplast</location>
    </subcellularLocation>
</comment>
<keyword evidence="6" id="KW-0699">rRNA-binding</keyword>
<evidence type="ECO:0000256" key="4">
    <source>
        <dbReference type="ARBA" id="ARBA00023274"/>
    </source>
</evidence>
<keyword evidence="9" id="KW-0150">Chloroplast</keyword>
<evidence type="ECO:0000256" key="6">
    <source>
        <dbReference type="HAMAP-Rule" id="MF_01326"/>
    </source>
</evidence>
<dbReference type="GO" id="GO:0006412">
    <property type="term" value="P:translation"/>
    <property type="evidence" value="ECO:0007669"/>
    <property type="project" value="UniProtKB-UniRule"/>
</dbReference>
<comment type="subunit">
    <text evidence="6">Part of the 50S ribosomal subunit.</text>
</comment>
<geneLocation type="chloroplast" evidence="9"/>
<dbReference type="InterPro" id="IPR057264">
    <property type="entry name" value="Ribosomal_uL24_C"/>
</dbReference>
<evidence type="ECO:0000256" key="1">
    <source>
        <dbReference type="ARBA" id="ARBA00004072"/>
    </source>
</evidence>
<dbReference type="InterPro" id="IPR005825">
    <property type="entry name" value="Ribosomal_uL24_CS"/>
</dbReference>
<dbReference type="GO" id="GO:0009507">
    <property type="term" value="C:chloroplast"/>
    <property type="evidence" value="ECO:0007669"/>
    <property type="project" value="UniProtKB-SubCell"/>
</dbReference>
<dbReference type="InterPro" id="IPR008991">
    <property type="entry name" value="Translation_prot_SH3-like_sf"/>
</dbReference>
<dbReference type="CDD" id="cd06089">
    <property type="entry name" value="KOW_RPL26"/>
    <property type="match status" value="1"/>
</dbReference>
<dbReference type="GO" id="GO:0005840">
    <property type="term" value="C:ribosome"/>
    <property type="evidence" value="ECO:0007669"/>
    <property type="project" value="UniProtKB-KW"/>
</dbReference>
<gene>
    <name evidence="6 9" type="primary">rpl24</name>
</gene>
<evidence type="ECO:0000313" key="9">
    <source>
        <dbReference type="EMBL" id="AXI96568.1"/>
    </source>
</evidence>
<dbReference type="GeneID" id="37623312"/>
<dbReference type="InterPro" id="IPR003256">
    <property type="entry name" value="Ribosomal_uL24"/>
</dbReference>
<proteinExistence type="inferred from homology"/>
<dbReference type="GO" id="GO:1990904">
    <property type="term" value="C:ribonucleoprotein complex"/>
    <property type="evidence" value="ECO:0007669"/>
    <property type="project" value="UniProtKB-KW"/>
</dbReference>
<feature type="domain" description="KOW" evidence="8">
    <location>
        <begin position="11"/>
        <end position="38"/>
    </location>
</feature>
<evidence type="ECO:0000256" key="7">
    <source>
        <dbReference type="RuleBase" id="RU003477"/>
    </source>
</evidence>
<dbReference type="NCBIfam" id="TIGR01079">
    <property type="entry name" value="rplX_bact"/>
    <property type="match status" value="1"/>
</dbReference>
<accession>A0A345U7Y2</accession>
<dbReference type="InterPro" id="IPR014722">
    <property type="entry name" value="Rib_uL2_dom2"/>
</dbReference>
<comment type="similarity">
    <text evidence="2 6 7">Belongs to the universal ribosomal protein uL24 family.</text>
</comment>
<dbReference type="AlphaFoldDB" id="A0A345U7Y2"/>
<protein>
    <recommendedName>
        <fullName evidence="5 6">Large ribosomal subunit protein uL24c</fullName>
    </recommendedName>
</protein>
<dbReference type="Gene3D" id="2.30.30.30">
    <property type="match status" value="1"/>
</dbReference>
<name>A0A345U7Y2_GRAGA</name>
<reference evidence="9" key="1">
    <citation type="submission" date="2018-05" db="EMBL/GenBank/DDBJ databases">
        <title>Organellar genomes of Gracilariaceae.</title>
        <authorList>
            <person name="Iha C."/>
            <person name="Oliveira M.C."/>
        </authorList>
    </citation>
    <scope>NUCLEOTIDE SEQUENCE</scope>
</reference>
<dbReference type="InterPro" id="IPR041988">
    <property type="entry name" value="Ribosomal_uL24_KOW"/>
</dbReference>
<dbReference type="EMBL" id="MH396011">
    <property type="protein sequence ID" value="AXI96568.1"/>
    <property type="molecule type" value="Genomic_DNA"/>
</dbReference>
<dbReference type="InterPro" id="IPR005824">
    <property type="entry name" value="KOW"/>
</dbReference>
<dbReference type="SMART" id="SM00739">
    <property type="entry name" value="KOW"/>
    <property type="match status" value="1"/>
</dbReference>
<keyword evidence="6" id="KW-0694">RNA-binding</keyword>
<evidence type="ECO:0000256" key="2">
    <source>
        <dbReference type="ARBA" id="ARBA00010618"/>
    </source>
</evidence>
<dbReference type="Pfam" id="PF00467">
    <property type="entry name" value="KOW"/>
    <property type="match status" value="1"/>
</dbReference>
<dbReference type="HAMAP" id="MF_01326_B">
    <property type="entry name" value="Ribosomal_uL24_B"/>
    <property type="match status" value="1"/>
</dbReference>